<reference evidence="2" key="1">
    <citation type="journal article" date="2016" name="Ticks Tick Borne Dis.">
        <title>De novo assembly and annotation of the salivary gland transcriptome of Rhipicephalus appendiculatus male and female ticks during blood feeding.</title>
        <authorList>
            <person name="de Castro M.H."/>
            <person name="de Klerk D."/>
            <person name="Pienaar R."/>
            <person name="Latif A.A."/>
            <person name="Rees D.J."/>
            <person name="Mans B.J."/>
        </authorList>
    </citation>
    <scope>NUCLEOTIDE SEQUENCE</scope>
    <source>
        <tissue evidence="2">Salivary glands</tissue>
    </source>
</reference>
<dbReference type="EMBL" id="GEDV01012019">
    <property type="protein sequence ID" value="JAP76538.1"/>
    <property type="molecule type" value="Transcribed_RNA"/>
</dbReference>
<name>A0A131YDB3_RHIAP</name>
<protein>
    <submittedName>
        <fullName evidence="2">Uncharacterized protein</fullName>
    </submittedName>
</protein>
<feature type="transmembrane region" description="Helical" evidence="1">
    <location>
        <begin position="57"/>
        <end position="76"/>
    </location>
</feature>
<proteinExistence type="predicted"/>
<keyword evidence="1" id="KW-0472">Membrane</keyword>
<sequence>MEKKMSSEDGVQLFVTRFSKRLRATLSPQTGQTQSRGLAGWEGCRGSEILKYFFTGAPYYVCLSISLCLGPASAVLSRGRIRSARQGRGGCARMVIRRTVLCVHHS</sequence>
<keyword evidence="1" id="KW-0812">Transmembrane</keyword>
<evidence type="ECO:0000256" key="1">
    <source>
        <dbReference type="SAM" id="Phobius"/>
    </source>
</evidence>
<evidence type="ECO:0000313" key="2">
    <source>
        <dbReference type="EMBL" id="JAP76538.1"/>
    </source>
</evidence>
<accession>A0A131YDB3</accession>
<organism evidence="2">
    <name type="scientific">Rhipicephalus appendiculatus</name>
    <name type="common">Brown ear tick</name>
    <dbReference type="NCBI Taxonomy" id="34631"/>
    <lineage>
        <taxon>Eukaryota</taxon>
        <taxon>Metazoa</taxon>
        <taxon>Ecdysozoa</taxon>
        <taxon>Arthropoda</taxon>
        <taxon>Chelicerata</taxon>
        <taxon>Arachnida</taxon>
        <taxon>Acari</taxon>
        <taxon>Parasitiformes</taxon>
        <taxon>Ixodida</taxon>
        <taxon>Ixodoidea</taxon>
        <taxon>Ixodidae</taxon>
        <taxon>Rhipicephalinae</taxon>
        <taxon>Rhipicephalus</taxon>
        <taxon>Rhipicephalus</taxon>
    </lineage>
</organism>
<keyword evidence="1" id="KW-1133">Transmembrane helix</keyword>
<dbReference type="AlphaFoldDB" id="A0A131YDB3"/>